<sequence>MTILVSGVATVEKDRGLEDMWIMDSICSRHMTGHHRLFFSLNLMSSKEYITFGGQWLGKKRWKTRPDARALVKCSKYQRLHCFSQHHHPLRLSSQVIRRS</sequence>
<reference evidence="1" key="1">
    <citation type="journal article" date="2021" name="bioRxiv">
        <title>Whole Genome Assembly and Annotation of Northern Wild Rice, Zizania palustris L., Supports a Whole Genome Duplication in the Zizania Genus.</title>
        <authorList>
            <person name="Haas M."/>
            <person name="Kono T."/>
            <person name="Macchietto M."/>
            <person name="Millas R."/>
            <person name="McGilp L."/>
            <person name="Shao M."/>
            <person name="Duquette J."/>
            <person name="Hirsch C.N."/>
            <person name="Kimball J."/>
        </authorList>
    </citation>
    <scope>NUCLEOTIDE SEQUENCE</scope>
    <source>
        <tissue evidence="1">Fresh leaf tissue</tissue>
    </source>
</reference>
<dbReference type="EMBL" id="JAAALK010000082">
    <property type="protein sequence ID" value="KAG8088362.1"/>
    <property type="molecule type" value="Genomic_DNA"/>
</dbReference>
<keyword evidence="2" id="KW-1185">Reference proteome</keyword>
<proteinExistence type="predicted"/>
<protein>
    <submittedName>
        <fullName evidence="1">Uncharacterized protein</fullName>
    </submittedName>
</protein>
<name>A0A8J6BHX0_ZIZPA</name>
<accession>A0A8J6BHX0</accession>
<dbReference type="AlphaFoldDB" id="A0A8J6BHX0"/>
<evidence type="ECO:0000313" key="2">
    <source>
        <dbReference type="Proteomes" id="UP000729402"/>
    </source>
</evidence>
<evidence type="ECO:0000313" key="1">
    <source>
        <dbReference type="EMBL" id="KAG8088362.1"/>
    </source>
</evidence>
<dbReference type="OrthoDB" id="696923at2759"/>
<gene>
    <name evidence="1" type="ORF">GUJ93_ZPchr0010g11062</name>
</gene>
<reference evidence="1" key="2">
    <citation type="submission" date="2021-02" db="EMBL/GenBank/DDBJ databases">
        <authorList>
            <person name="Kimball J.A."/>
            <person name="Haas M.W."/>
            <person name="Macchietto M."/>
            <person name="Kono T."/>
            <person name="Duquette J."/>
            <person name="Shao M."/>
        </authorList>
    </citation>
    <scope>NUCLEOTIDE SEQUENCE</scope>
    <source>
        <tissue evidence="1">Fresh leaf tissue</tissue>
    </source>
</reference>
<organism evidence="1 2">
    <name type="scientific">Zizania palustris</name>
    <name type="common">Northern wild rice</name>
    <dbReference type="NCBI Taxonomy" id="103762"/>
    <lineage>
        <taxon>Eukaryota</taxon>
        <taxon>Viridiplantae</taxon>
        <taxon>Streptophyta</taxon>
        <taxon>Embryophyta</taxon>
        <taxon>Tracheophyta</taxon>
        <taxon>Spermatophyta</taxon>
        <taxon>Magnoliopsida</taxon>
        <taxon>Liliopsida</taxon>
        <taxon>Poales</taxon>
        <taxon>Poaceae</taxon>
        <taxon>BOP clade</taxon>
        <taxon>Oryzoideae</taxon>
        <taxon>Oryzeae</taxon>
        <taxon>Zizaniinae</taxon>
        <taxon>Zizania</taxon>
    </lineage>
</organism>
<dbReference type="Proteomes" id="UP000729402">
    <property type="component" value="Unassembled WGS sequence"/>
</dbReference>
<comment type="caution">
    <text evidence="1">The sequence shown here is derived from an EMBL/GenBank/DDBJ whole genome shotgun (WGS) entry which is preliminary data.</text>
</comment>